<dbReference type="CDD" id="cd13643">
    <property type="entry name" value="PBP2_BCP_2"/>
    <property type="match status" value="1"/>
</dbReference>
<evidence type="ECO:0000259" key="1">
    <source>
        <dbReference type="Pfam" id="PF04069"/>
    </source>
</evidence>
<dbReference type="SUPFAM" id="SSF53850">
    <property type="entry name" value="Periplasmic binding protein-like II"/>
    <property type="match status" value="1"/>
</dbReference>
<dbReference type="Proteomes" id="UP001500630">
    <property type="component" value="Unassembled WGS sequence"/>
</dbReference>
<sequence>MIRLKTLAGPLVAALLLAACSSEEPSPAAGSKGTVKIDVHAWVGYEAQAAVLAYLLEHELGYKVNMRSEKEDQSWKDFETGKVDVIVESWGHNDWKKEFIEQKKVALSAGLTGNKGIIGWYVPEWMAKKYPDITDYRNLNKYAPLFRTEKTGNAGQILDGDPTFVTNDEALVKNLGLNFKVVYSGSEAALIKAAQFATKNRTPLLMYFYEPQWLFTKVKLVKIALPPYAVGCDDDPAKVACDYPPYLIDKIVSKRFAETGGRAYELVRNFTWTNDDQNAVASAMINEKMKAEQAAKQWVEENKIVWKDWIPR</sequence>
<name>A0ABP6YXY0_9ACTN</name>
<proteinExistence type="predicted"/>
<evidence type="ECO:0000313" key="3">
    <source>
        <dbReference type="Proteomes" id="UP001500630"/>
    </source>
</evidence>
<feature type="domain" description="ABC-type glycine betaine transport system substrate-binding" evidence="1">
    <location>
        <begin position="34"/>
        <end position="301"/>
    </location>
</feature>
<accession>A0ABP6YXY0</accession>
<dbReference type="Gene3D" id="3.40.190.100">
    <property type="entry name" value="Glycine betaine-binding periplasmic protein, domain 2"/>
    <property type="match status" value="1"/>
</dbReference>
<dbReference type="EMBL" id="BAABDQ010000028">
    <property type="protein sequence ID" value="GAA3593894.1"/>
    <property type="molecule type" value="Genomic_DNA"/>
</dbReference>
<organism evidence="2 3">
    <name type="scientific">Nonomuraea rosea</name>
    <dbReference type="NCBI Taxonomy" id="638574"/>
    <lineage>
        <taxon>Bacteria</taxon>
        <taxon>Bacillati</taxon>
        <taxon>Actinomycetota</taxon>
        <taxon>Actinomycetes</taxon>
        <taxon>Streptosporangiales</taxon>
        <taxon>Streptosporangiaceae</taxon>
        <taxon>Nonomuraea</taxon>
    </lineage>
</organism>
<gene>
    <name evidence="2" type="ORF">GCM10022419_091220</name>
</gene>
<dbReference type="PROSITE" id="PS51257">
    <property type="entry name" value="PROKAR_LIPOPROTEIN"/>
    <property type="match status" value="1"/>
</dbReference>
<dbReference type="Gene3D" id="3.40.190.10">
    <property type="entry name" value="Periplasmic binding protein-like II"/>
    <property type="match status" value="1"/>
</dbReference>
<evidence type="ECO:0000313" key="2">
    <source>
        <dbReference type="EMBL" id="GAA3593894.1"/>
    </source>
</evidence>
<dbReference type="InterPro" id="IPR007210">
    <property type="entry name" value="ABC_Gly_betaine_transp_sub-bd"/>
</dbReference>
<comment type="caution">
    <text evidence="2">The sequence shown here is derived from an EMBL/GenBank/DDBJ whole genome shotgun (WGS) entry which is preliminary data.</text>
</comment>
<dbReference type="RefSeq" id="WP_345572202.1">
    <property type="nucleotide sequence ID" value="NZ_BAABDQ010000028.1"/>
</dbReference>
<protein>
    <submittedName>
        <fullName evidence="2">ABC transporter substrate-binding protein</fullName>
    </submittedName>
</protein>
<reference evidence="3" key="1">
    <citation type="journal article" date="2019" name="Int. J. Syst. Evol. Microbiol.">
        <title>The Global Catalogue of Microorganisms (GCM) 10K type strain sequencing project: providing services to taxonomists for standard genome sequencing and annotation.</title>
        <authorList>
            <consortium name="The Broad Institute Genomics Platform"/>
            <consortium name="The Broad Institute Genome Sequencing Center for Infectious Disease"/>
            <person name="Wu L."/>
            <person name="Ma J."/>
        </authorList>
    </citation>
    <scope>NUCLEOTIDE SEQUENCE [LARGE SCALE GENOMIC DNA]</scope>
    <source>
        <strain evidence="3">JCM 17326</strain>
    </source>
</reference>
<dbReference type="Pfam" id="PF04069">
    <property type="entry name" value="OpuAC"/>
    <property type="match status" value="1"/>
</dbReference>
<keyword evidence="3" id="KW-1185">Reference proteome</keyword>